<organism evidence="2 3">
    <name type="scientific">Desulfobaculum bizertense DSM 18034</name>
    <dbReference type="NCBI Taxonomy" id="1121442"/>
    <lineage>
        <taxon>Bacteria</taxon>
        <taxon>Pseudomonadati</taxon>
        <taxon>Thermodesulfobacteriota</taxon>
        <taxon>Desulfovibrionia</taxon>
        <taxon>Desulfovibrionales</taxon>
        <taxon>Desulfovibrionaceae</taxon>
        <taxon>Desulfobaculum</taxon>
    </lineage>
</organism>
<feature type="coiled-coil region" evidence="1">
    <location>
        <begin position="55"/>
        <end position="82"/>
    </location>
</feature>
<dbReference type="OrthoDB" id="5456782at2"/>
<keyword evidence="3" id="KW-1185">Reference proteome</keyword>
<dbReference type="EMBL" id="FUYA01000006">
    <property type="protein sequence ID" value="SKA74723.1"/>
    <property type="molecule type" value="Genomic_DNA"/>
</dbReference>
<accession>A0A1T4WBQ7</accession>
<evidence type="ECO:0000256" key="1">
    <source>
        <dbReference type="SAM" id="Coils"/>
    </source>
</evidence>
<dbReference type="AlphaFoldDB" id="A0A1T4WBQ7"/>
<evidence type="ECO:0000313" key="3">
    <source>
        <dbReference type="Proteomes" id="UP000189733"/>
    </source>
</evidence>
<sequence length="236" mass="26640">MKETKYTVLMMRDNSPVRRFRMGVGWVRGAVLLGLLLCLLAGVGSWWGVRSQLKISSLSEQLRVEQRQLQNSKMELERLHNVDRILKSNDPEELQTLLSSVTPVVPEEKKEPEPEFDLRALFTHVDLEQVKISNLRAKEKGGNLVCRFNLNNLRTSSGIAGKVSLDLINAKAELVPLGLPTDETDFSIQRFKTFSLSITLPKDLPFDSIFGLRLSITNSSGQILFRETYPLSNILS</sequence>
<name>A0A1T4WBQ7_9BACT</name>
<dbReference type="STRING" id="1121442.SAMN02745702_02016"/>
<keyword evidence="1" id="KW-0175">Coiled coil</keyword>
<reference evidence="2 3" key="1">
    <citation type="submission" date="2017-02" db="EMBL/GenBank/DDBJ databases">
        <authorList>
            <person name="Peterson S.W."/>
        </authorList>
    </citation>
    <scope>NUCLEOTIDE SEQUENCE [LARGE SCALE GENOMIC DNA]</scope>
    <source>
        <strain evidence="2 3">DSM 18034</strain>
    </source>
</reference>
<evidence type="ECO:0000313" key="2">
    <source>
        <dbReference type="EMBL" id="SKA74723.1"/>
    </source>
</evidence>
<dbReference type="Proteomes" id="UP000189733">
    <property type="component" value="Unassembled WGS sequence"/>
</dbReference>
<proteinExistence type="predicted"/>
<dbReference type="RefSeq" id="WP_078685295.1">
    <property type="nucleotide sequence ID" value="NZ_FUYA01000006.1"/>
</dbReference>
<gene>
    <name evidence="2" type="ORF">SAMN02745702_02016</name>
</gene>
<protein>
    <submittedName>
        <fullName evidence="2">Uncharacterized protein</fullName>
    </submittedName>
</protein>